<sequence length="473" mass="51713">MTKRDAPALTQKAIDAIKPGAKQTDYRDGFLRGLALRVSPGGTMSWVLVKRLPEGVKRILLGRYTGSSAPAATVDRSQFLAGYQSLTLKQAREEAARVLAMVAEGRSPTVERARAKHVRAVDAERGSFRDLLADYITARSEGTDKRAAAGERQIKEWRRVVSGLEKQAPEILDMKAREVEPAHVVALLRPIFHHGTARPKTGRGSGGRRSTGGAQGSADKVQTFMRAAFAYGLAAENSVARKSARTYGLIHNPAAPIPREAKSTPGTRALSAAELRQFWWSIDQVPKVGPVMANLLRFTIASGGQRTHQLAREPWTSYDTQSRVLSLVDRKGRGGMKRVHLVPMTSRMIGILKATHLHSGQNTWPWSTSTRAPIDIASPASAVRYFLKSEHAFIDGVPIAPFTPRDLRRTCTQLMQAAGVPDIEADRLQSHGVAGVTGTHYRNSPELYLPEKKRALATFDEVLGKILIGKSNT</sequence>
<feature type="compositionally biased region" description="Gly residues" evidence="5">
    <location>
        <begin position="203"/>
        <end position="215"/>
    </location>
</feature>
<comment type="similarity">
    <text evidence="1">Belongs to the 'phage' integrase family.</text>
</comment>
<proteinExistence type="inferred from homology"/>
<organism evidence="7 8">
    <name type="scientific">Rhodanobacter humi</name>
    <dbReference type="NCBI Taxonomy" id="1888173"/>
    <lineage>
        <taxon>Bacteria</taxon>
        <taxon>Pseudomonadati</taxon>
        <taxon>Pseudomonadota</taxon>
        <taxon>Gammaproteobacteria</taxon>
        <taxon>Lysobacterales</taxon>
        <taxon>Rhodanobacteraceae</taxon>
        <taxon>Rhodanobacter</taxon>
    </lineage>
</organism>
<feature type="domain" description="Integrase DNA-binding" evidence="6">
    <location>
        <begin position="9"/>
        <end position="114"/>
    </location>
</feature>
<feature type="region of interest" description="Disordered" evidence="5">
    <location>
        <begin position="195"/>
        <end position="218"/>
    </location>
</feature>
<keyword evidence="2" id="KW-0229">DNA integration</keyword>
<evidence type="ECO:0000259" key="6">
    <source>
        <dbReference type="Pfam" id="PF13356"/>
    </source>
</evidence>
<dbReference type="InterPro" id="IPR025166">
    <property type="entry name" value="Integrase_DNA_bind_dom"/>
</dbReference>
<dbReference type="PANTHER" id="PTHR30629:SF2">
    <property type="entry name" value="PROPHAGE INTEGRASE INTS-RELATED"/>
    <property type="match status" value="1"/>
</dbReference>
<dbReference type="EMBL" id="JBGBPY010000001">
    <property type="protein sequence ID" value="MEY2183179.1"/>
    <property type="molecule type" value="Genomic_DNA"/>
</dbReference>
<keyword evidence="4" id="KW-0233">DNA recombination</keyword>
<keyword evidence="3" id="KW-0238">DNA-binding</keyword>
<dbReference type="Gene3D" id="3.30.160.390">
    <property type="entry name" value="Integrase, DNA-binding domain"/>
    <property type="match status" value="1"/>
</dbReference>
<dbReference type="SUPFAM" id="SSF56349">
    <property type="entry name" value="DNA breaking-rejoining enzymes"/>
    <property type="match status" value="1"/>
</dbReference>
<dbReference type="InterPro" id="IPR011010">
    <property type="entry name" value="DNA_brk_join_enz"/>
</dbReference>
<dbReference type="Pfam" id="PF13356">
    <property type="entry name" value="Arm-DNA-bind_3"/>
    <property type="match status" value="1"/>
</dbReference>
<keyword evidence="8" id="KW-1185">Reference proteome</keyword>
<comment type="caution">
    <text evidence="7">The sequence shown here is derived from an EMBL/GenBank/DDBJ whole genome shotgun (WGS) entry which is preliminary data.</text>
</comment>
<dbReference type="InterPro" id="IPR010998">
    <property type="entry name" value="Integrase_recombinase_N"/>
</dbReference>
<dbReference type="Gene3D" id="1.10.443.10">
    <property type="entry name" value="Intergrase catalytic core"/>
    <property type="match status" value="1"/>
</dbReference>
<evidence type="ECO:0000256" key="4">
    <source>
        <dbReference type="ARBA" id="ARBA00023172"/>
    </source>
</evidence>
<evidence type="ECO:0000256" key="3">
    <source>
        <dbReference type="ARBA" id="ARBA00023125"/>
    </source>
</evidence>
<name>A0ABV4AS01_9GAMM</name>
<evidence type="ECO:0000256" key="5">
    <source>
        <dbReference type="SAM" id="MobiDB-lite"/>
    </source>
</evidence>
<dbReference type="PANTHER" id="PTHR30629">
    <property type="entry name" value="PROPHAGE INTEGRASE"/>
    <property type="match status" value="1"/>
</dbReference>
<dbReference type="InterPro" id="IPR013762">
    <property type="entry name" value="Integrase-like_cat_sf"/>
</dbReference>
<reference evidence="7 8" key="1">
    <citation type="submission" date="2024-07" db="EMBL/GenBank/DDBJ databases">
        <title>Molecular mechanisms and environmental adaptations of flagellar loss and biofilm growth of Rhodanobacter under environmental stress.</title>
        <authorList>
            <person name="Chen M."/>
        </authorList>
    </citation>
    <scope>NUCLEOTIDE SEQUENCE [LARGE SCALE GENOMIC DNA]</scope>
    <source>
        <strain evidence="7 8">RS22</strain>
    </source>
</reference>
<evidence type="ECO:0000256" key="1">
    <source>
        <dbReference type="ARBA" id="ARBA00008857"/>
    </source>
</evidence>
<evidence type="ECO:0000256" key="2">
    <source>
        <dbReference type="ARBA" id="ARBA00022908"/>
    </source>
</evidence>
<evidence type="ECO:0000313" key="8">
    <source>
        <dbReference type="Proteomes" id="UP001562159"/>
    </source>
</evidence>
<dbReference type="Gene3D" id="1.10.150.130">
    <property type="match status" value="1"/>
</dbReference>
<dbReference type="Proteomes" id="UP001562159">
    <property type="component" value="Unassembled WGS sequence"/>
</dbReference>
<dbReference type="InterPro" id="IPR050808">
    <property type="entry name" value="Phage_Integrase"/>
</dbReference>
<accession>A0ABV4AS01</accession>
<gene>
    <name evidence="7" type="ORF">AB7878_12200</name>
</gene>
<protein>
    <submittedName>
        <fullName evidence="7">Tyrosine-type recombinase/integrase</fullName>
    </submittedName>
</protein>
<dbReference type="InterPro" id="IPR038488">
    <property type="entry name" value="Integrase_DNA-bd_sf"/>
</dbReference>
<evidence type="ECO:0000313" key="7">
    <source>
        <dbReference type="EMBL" id="MEY2183179.1"/>
    </source>
</evidence>